<dbReference type="InterPro" id="IPR011032">
    <property type="entry name" value="GroES-like_sf"/>
</dbReference>
<evidence type="ECO:0000256" key="1">
    <source>
        <dbReference type="ARBA" id="ARBA00022723"/>
    </source>
</evidence>
<comment type="similarity">
    <text evidence="4">Belongs to the zinc-containing alcohol dehydrogenase family.</text>
</comment>
<dbReference type="InterPro" id="IPR002328">
    <property type="entry name" value="ADH_Zn_CS"/>
</dbReference>
<keyword evidence="3" id="KW-0560">Oxidoreductase</keyword>
<dbReference type="InterPro" id="IPR013149">
    <property type="entry name" value="ADH-like_C"/>
</dbReference>
<dbReference type="Pfam" id="PF08240">
    <property type="entry name" value="ADH_N"/>
    <property type="match status" value="1"/>
</dbReference>
<dbReference type="RefSeq" id="WP_268045394.1">
    <property type="nucleotide sequence ID" value="NZ_CP104064.1"/>
</dbReference>
<sequence length="342" mass="35614">MRAVVFSPDTGFRVTDVETPVAAPDEVVLRVAACGVCGSDRQVASGESAPAGTSFPLVMGHEIAGYIVALGSEVERWSAGDDVVVYPFIECGTCAACIHGQANLCVRQTCIGYARQGGFAEQVAVPAKQLVARPKAVSETSAALLVDAFATPYRAMNDAGVESGQTVLVIGTGGLGLAALRLARAFGVRSVGAVTRRPEGISTATQHGADIAISTDEPERSMARQLRRWAGAGGVDVVIDTIASTGTLALALEVVRPGGTVAVVGMSEDEAMFPVAKTVRRGTRIVASYGSRIEDVRKLMDWAASGRLDPSQLIAGIVPLDQLEKAFSGQRSSGRWVITPNS</sequence>
<dbReference type="SMART" id="SM00829">
    <property type="entry name" value="PKS_ER"/>
    <property type="match status" value="1"/>
</dbReference>
<accession>A0ABY6Z5S5</accession>
<keyword evidence="2 4" id="KW-0862">Zinc</keyword>
<dbReference type="InterPro" id="IPR013154">
    <property type="entry name" value="ADH-like_N"/>
</dbReference>
<gene>
    <name evidence="6" type="ORF">NZD86_05005</name>
</gene>
<keyword evidence="7" id="KW-1185">Reference proteome</keyword>
<dbReference type="SUPFAM" id="SSF51735">
    <property type="entry name" value="NAD(P)-binding Rossmann-fold domains"/>
    <property type="match status" value="1"/>
</dbReference>
<dbReference type="Proteomes" id="UP001164803">
    <property type="component" value="Chromosome"/>
</dbReference>
<evidence type="ECO:0000313" key="6">
    <source>
        <dbReference type="EMBL" id="WAH37863.1"/>
    </source>
</evidence>
<dbReference type="SUPFAM" id="SSF50129">
    <property type="entry name" value="GroES-like"/>
    <property type="match status" value="1"/>
</dbReference>
<protein>
    <submittedName>
        <fullName evidence="6">Zinc-binding dehydrogenase</fullName>
    </submittedName>
</protein>
<dbReference type="InterPro" id="IPR050129">
    <property type="entry name" value="Zn_alcohol_dh"/>
</dbReference>
<dbReference type="PROSITE" id="PS00059">
    <property type="entry name" value="ADH_ZINC"/>
    <property type="match status" value="1"/>
</dbReference>
<dbReference type="Gene3D" id="3.40.50.720">
    <property type="entry name" value="NAD(P)-binding Rossmann-like Domain"/>
    <property type="match status" value="1"/>
</dbReference>
<evidence type="ECO:0000256" key="3">
    <source>
        <dbReference type="ARBA" id="ARBA00023002"/>
    </source>
</evidence>
<dbReference type="InterPro" id="IPR036291">
    <property type="entry name" value="NAD(P)-bd_dom_sf"/>
</dbReference>
<feature type="domain" description="Enoyl reductase (ER)" evidence="5">
    <location>
        <begin position="9"/>
        <end position="338"/>
    </location>
</feature>
<organism evidence="6 7">
    <name type="scientific">Alicyclobacillus dauci</name>
    <dbReference type="NCBI Taxonomy" id="1475485"/>
    <lineage>
        <taxon>Bacteria</taxon>
        <taxon>Bacillati</taxon>
        <taxon>Bacillota</taxon>
        <taxon>Bacilli</taxon>
        <taxon>Bacillales</taxon>
        <taxon>Alicyclobacillaceae</taxon>
        <taxon>Alicyclobacillus</taxon>
    </lineage>
</organism>
<dbReference type="EMBL" id="CP104064">
    <property type="protein sequence ID" value="WAH37863.1"/>
    <property type="molecule type" value="Genomic_DNA"/>
</dbReference>
<evidence type="ECO:0000256" key="2">
    <source>
        <dbReference type="ARBA" id="ARBA00022833"/>
    </source>
</evidence>
<dbReference type="PANTHER" id="PTHR43401:SF5">
    <property type="entry name" value="ALCOHOL DEHYDROGENASE-RELATED"/>
    <property type="match status" value="1"/>
</dbReference>
<comment type="cofactor">
    <cofactor evidence="4">
        <name>Zn(2+)</name>
        <dbReference type="ChEBI" id="CHEBI:29105"/>
    </cofactor>
</comment>
<dbReference type="Pfam" id="PF00107">
    <property type="entry name" value="ADH_zinc_N"/>
    <property type="match status" value="1"/>
</dbReference>
<evidence type="ECO:0000256" key="4">
    <source>
        <dbReference type="RuleBase" id="RU361277"/>
    </source>
</evidence>
<evidence type="ECO:0000259" key="5">
    <source>
        <dbReference type="SMART" id="SM00829"/>
    </source>
</evidence>
<dbReference type="InterPro" id="IPR020843">
    <property type="entry name" value="ER"/>
</dbReference>
<evidence type="ECO:0000313" key="7">
    <source>
        <dbReference type="Proteomes" id="UP001164803"/>
    </source>
</evidence>
<name>A0ABY6Z5S5_9BACL</name>
<dbReference type="CDD" id="cd08254">
    <property type="entry name" value="hydroxyacyl_CoA_DH"/>
    <property type="match status" value="1"/>
</dbReference>
<dbReference type="PANTHER" id="PTHR43401">
    <property type="entry name" value="L-THREONINE 3-DEHYDROGENASE"/>
    <property type="match status" value="1"/>
</dbReference>
<keyword evidence="1 4" id="KW-0479">Metal-binding</keyword>
<proteinExistence type="inferred from homology"/>
<dbReference type="Gene3D" id="3.90.180.10">
    <property type="entry name" value="Medium-chain alcohol dehydrogenases, catalytic domain"/>
    <property type="match status" value="1"/>
</dbReference>
<reference evidence="6" key="1">
    <citation type="submission" date="2022-08" db="EMBL/GenBank/DDBJ databases">
        <title>Alicyclobacillus dauci DSM2870, complete genome.</title>
        <authorList>
            <person name="Wang Q."/>
            <person name="Cai R."/>
            <person name="Wang Z."/>
        </authorList>
    </citation>
    <scope>NUCLEOTIDE SEQUENCE</scope>
    <source>
        <strain evidence="6">DSM 28700</strain>
    </source>
</reference>